<accession>A0ABN7SQ31</accession>
<dbReference type="Pfam" id="PF22486">
    <property type="entry name" value="MATH_2"/>
    <property type="match status" value="1"/>
</dbReference>
<protein>
    <submittedName>
        <fullName evidence="4">Oidioi.mRNA.OKI2018_I69.chr1.g2113.t1.cds</fullName>
    </submittedName>
</protein>
<evidence type="ECO:0000313" key="5">
    <source>
        <dbReference type="Proteomes" id="UP001158576"/>
    </source>
</evidence>
<dbReference type="PANTHER" id="PTHR46236:SF27">
    <property type="entry name" value="MATH DOMAIN-CONTAINING PROTEIN"/>
    <property type="match status" value="1"/>
</dbReference>
<proteinExistence type="predicted"/>
<sequence length="710" mass="82335">MAPNLQLHRYLNLHDSEETHIFTFLLENPDDLYSIEVRSNQFRFGGLDWYIYTSRSSAEYISLYLRVVHLDKGVSATLKYAFSIINPQNAKATVRNESPPEGRTFSQKDEVFSWGWKEFARKDRVCQRHRGYIYDINKMEIQLEIKGIRIFYEEELTLPGIDPTNPFTVIECNQFTVGGFAWRLVVYPNGEDMENRGKILVRLQCATGRQLSRCRTRIYLNEVYQSEEFESIFPANEISETDRPARFDGRAGQRLFDSEVDIHLKIEFLQLSYMVEEFIPLSNPDTYPIFVLNEFEDLTSTQWTLKTLLGDFFSFKLDMPDVDSNSIPEMHHKYVAWNVYLVPSRVVLNRDKAHEPVRERLIRAATSTMLARAPNMNLINDKGRLSGYFNESWSESEVCKFNINPRDFFNDSDFTFVSSKNDLLTFAVRIEFTTQLLVFKTPAPSPTSDKERRNVIKLQADNKILKYQLGSLSRDYELLSLSVPNTQQVKTVSIKFTSDFAWRLMQLFSTGNIEENIQQRPYISPAEAGCATPTILPEKVQKSHLSELKSKIEELTDEMLQICEKGLNLPIQRFYLGGPIYLQTFCPSKPHGIIVIYSKSLPFDAQRKWQPAFLQVVAEEVKGFATRSENQVHALWYIPAVIERRDIFVMEQDEIVRHAIRSAISWRNSIDWGGRTWEPNDYLLFWAQEADIQRQYELGGGKMAEISSSG</sequence>
<organism evidence="4 5">
    <name type="scientific">Oikopleura dioica</name>
    <name type="common">Tunicate</name>
    <dbReference type="NCBI Taxonomy" id="34765"/>
    <lineage>
        <taxon>Eukaryota</taxon>
        <taxon>Metazoa</taxon>
        <taxon>Chordata</taxon>
        <taxon>Tunicata</taxon>
        <taxon>Appendicularia</taxon>
        <taxon>Copelata</taxon>
        <taxon>Oikopleuridae</taxon>
        <taxon>Oikopleura</taxon>
    </lineage>
</organism>
<dbReference type="PANTHER" id="PTHR46236">
    <property type="entry name" value="TRAF-LIKE SUPERFAMILY PROTEIN"/>
    <property type="match status" value="1"/>
</dbReference>
<dbReference type="SUPFAM" id="SSF49599">
    <property type="entry name" value="TRAF domain-like"/>
    <property type="match status" value="2"/>
</dbReference>
<keyword evidence="1 2" id="KW-0175">Coiled coil</keyword>
<dbReference type="CDD" id="cd00121">
    <property type="entry name" value="MATH"/>
    <property type="match status" value="1"/>
</dbReference>
<evidence type="ECO:0000256" key="1">
    <source>
        <dbReference type="ARBA" id="ARBA00023054"/>
    </source>
</evidence>
<dbReference type="EMBL" id="OU015566">
    <property type="protein sequence ID" value="CAG5105416.1"/>
    <property type="molecule type" value="Genomic_DNA"/>
</dbReference>
<gene>
    <name evidence="4" type="ORF">OKIOD_LOCUS10878</name>
</gene>
<name>A0ABN7SQ31_OIKDI</name>
<reference evidence="4 5" key="1">
    <citation type="submission" date="2021-04" db="EMBL/GenBank/DDBJ databases">
        <authorList>
            <person name="Bliznina A."/>
        </authorList>
    </citation>
    <scope>NUCLEOTIDE SEQUENCE [LARGE SCALE GENOMIC DNA]</scope>
</reference>
<evidence type="ECO:0000259" key="3">
    <source>
        <dbReference type="PROSITE" id="PS50144"/>
    </source>
</evidence>
<feature type="coiled-coil region" evidence="2">
    <location>
        <begin position="538"/>
        <end position="565"/>
    </location>
</feature>
<evidence type="ECO:0000256" key="2">
    <source>
        <dbReference type="SAM" id="Coils"/>
    </source>
</evidence>
<feature type="domain" description="MATH" evidence="3">
    <location>
        <begin position="19"/>
        <end position="145"/>
    </location>
</feature>
<dbReference type="Proteomes" id="UP001158576">
    <property type="component" value="Chromosome 1"/>
</dbReference>
<keyword evidence="5" id="KW-1185">Reference proteome</keyword>
<dbReference type="PROSITE" id="PS50144">
    <property type="entry name" value="MATH"/>
    <property type="match status" value="1"/>
</dbReference>
<dbReference type="Gene3D" id="2.60.210.10">
    <property type="entry name" value="Apoptosis, Tumor Necrosis Factor Receptor Associated Protein 2, Chain A"/>
    <property type="match status" value="1"/>
</dbReference>
<dbReference type="InterPro" id="IPR008974">
    <property type="entry name" value="TRAF-like"/>
</dbReference>
<dbReference type="InterPro" id="IPR002083">
    <property type="entry name" value="MATH/TRAF_dom"/>
</dbReference>
<dbReference type="InterPro" id="IPR050804">
    <property type="entry name" value="MCC"/>
</dbReference>
<evidence type="ECO:0000313" key="4">
    <source>
        <dbReference type="EMBL" id="CAG5105416.1"/>
    </source>
</evidence>